<comment type="caution">
    <text evidence="12">The sequence shown here is derived from an EMBL/GenBank/DDBJ whole genome shotgun (WGS) entry which is preliminary data.</text>
</comment>
<dbReference type="InterPro" id="IPR001789">
    <property type="entry name" value="Sig_transdc_resp-reg_receiver"/>
</dbReference>
<evidence type="ECO:0000259" key="11">
    <source>
        <dbReference type="PROSITE" id="PS51755"/>
    </source>
</evidence>
<dbReference type="SUPFAM" id="SSF52172">
    <property type="entry name" value="CheY-like"/>
    <property type="match status" value="1"/>
</dbReference>
<dbReference type="GO" id="GO:0032993">
    <property type="term" value="C:protein-DNA complex"/>
    <property type="evidence" value="ECO:0007669"/>
    <property type="project" value="TreeGrafter"/>
</dbReference>
<dbReference type="InterPro" id="IPR016032">
    <property type="entry name" value="Sig_transdc_resp-reg_C-effctor"/>
</dbReference>
<dbReference type="GO" id="GO:0000976">
    <property type="term" value="F:transcription cis-regulatory region binding"/>
    <property type="evidence" value="ECO:0007669"/>
    <property type="project" value="TreeGrafter"/>
</dbReference>
<keyword evidence="13" id="KW-1185">Reference proteome</keyword>
<dbReference type="AlphaFoldDB" id="A0A7Y0Q2G9"/>
<reference evidence="12 13" key="1">
    <citation type="submission" date="2020-04" db="EMBL/GenBank/DDBJ databases">
        <authorList>
            <person name="Zhang R."/>
            <person name="Schippers A."/>
        </authorList>
    </citation>
    <scope>NUCLEOTIDE SEQUENCE [LARGE SCALE GENOMIC DNA]</scope>
    <source>
        <strain evidence="12 13">DSM 109850</strain>
    </source>
</reference>
<evidence type="ECO:0000256" key="6">
    <source>
        <dbReference type="ARBA" id="ARBA00023163"/>
    </source>
</evidence>
<dbReference type="InterPro" id="IPR011006">
    <property type="entry name" value="CheY-like_superfamily"/>
</dbReference>
<evidence type="ECO:0000256" key="5">
    <source>
        <dbReference type="ARBA" id="ARBA00023125"/>
    </source>
</evidence>
<keyword evidence="3" id="KW-0902">Two-component regulatory system</keyword>
<dbReference type="Proteomes" id="UP000533476">
    <property type="component" value="Unassembled WGS sequence"/>
</dbReference>
<keyword evidence="2 8" id="KW-0597">Phosphoprotein</keyword>
<dbReference type="CDD" id="cd17624">
    <property type="entry name" value="REC_OmpR_PmrA-like"/>
    <property type="match status" value="1"/>
</dbReference>
<evidence type="ECO:0000313" key="12">
    <source>
        <dbReference type="EMBL" id="NMP23178.1"/>
    </source>
</evidence>
<evidence type="ECO:0000256" key="3">
    <source>
        <dbReference type="ARBA" id="ARBA00023012"/>
    </source>
</evidence>
<dbReference type="Pfam" id="PF00072">
    <property type="entry name" value="Response_reg"/>
    <property type="match status" value="1"/>
</dbReference>
<keyword evidence="4" id="KW-0805">Transcription regulation</keyword>
<dbReference type="InterPro" id="IPR001867">
    <property type="entry name" value="OmpR/PhoB-type_DNA-bd"/>
</dbReference>
<evidence type="ECO:0000256" key="8">
    <source>
        <dbReference type="PROSITE-ProRule" id="PRU00169"/>
    </source>
</evidence>
<dbReference type="SMART" id="SM00448">
    <property type="entry name" value="REC"/>
    <property type="match status" value="1"/>
</dbReference>
<dbReference type="GO" id="GO:0005829">
    <property type="term" value="C:cytosol"/>
    <property type="evidence" value="ECO:0007669"/>
    <property type="project" value="TreeGrafter"/>
</dbReference>
<evidence type="ECO:0000256" key="2">
    <source>
        <dbReference type="ARBA" id="ARBA00022553"/>
    </source>
</evidence>
<dbReference type="Gene3D" id="1.10.10.10">
    <property type="entry name" value="Winged helix-like DNA-binding domain superfamily/Winged helix DNA-binding domain"/>
    <property type="match status" value="1"/>
</dbReference>
<feature type="DNA-binding region" description="OmpR/PhoB-type" evidence="9">
    <location>
        <begin position="127"/>
        <end position="225"/>
    </location>
</feature>
<name>A0A7Y0Q2G9_9FIRM</name>
<organism evidence="12 13">
    <name type="scientific">Sulfobacillus harzensis</name>
    <dbReference type="NCBI Taxonomy" id="2729629"/>
    <lineage>
        <taxon>Bacteria</taxon>
        <taxon>Bacillati</taxon>
        <taxon>Bacillota</taxon>
        <taxon>Clostridia</taxon>
        <taxon>Eubacteriales</taxon>
        <taxon>Clostridiales Family XVII. Incertae Sedis</taxon>
        <taxon>Sulfobacillus</taxon>
    </lineage>
</organism>
<accession>A0A7Y0Q2G9</accession>
<evidence type="ECO:0000259" key="10">
    <source>
        <dbReference type="PROSITE" id="PS50110"/>
    </source>
</evidence>
<evidence type="ECO:0000256" key="7">
    <source>
        <dbReference type="ARBA" id="ARBA00024867"/>
    </source>
</evidence>
<comment type="function">
    <text evidence="7">May play the central regulatory role in sporulation. It may be an element of the effector pathway responsible for the activation of sporulation genes in response to nutritional stress. Spo0A may act in concert with spo0H (a sigma factor) to control the expression of some genes that are critical to the sporulation process.</text>
</comment>
<keyword evidence="5 9" id="KW-0238">DNA-binding</keyword>
<dbReference type="Gene3D" id="6.10.250.690">
    <property type="match status" value="1"/>
</dbReference>
<dbReference type="SUPFAM" id="SSF46894">
    <property type="entry name" value="C-terminal effector domain of the bipartite response regulators"/>
    <property type="match status" value="1"/>
</dbReference>
<dbReference type="EMBL" id="JABBVZ010000042">
    <property type="protein sequence ID" value="NMP23178.1"/>
    <property type="molecule type" value="Genomic_DNA"/>
</dbReference>
<evidence type="ECO:0000256" key="9">
    <source>
        <dbReference type="PROSITE-ProRule" id="PRU01091"/>
    </source>
</evidence>
<dbReference type="GO" id="GO:0006355">
    <property type="term" value="P:regulation of DNA-templated transcription"/>
    <property type="evidence" value="ECO:0007669"/>
    <property type="project" value="InterPro"/>
</dbReference>
<dbReference type="Pfam" id="PF00486">
    <property type="entry name" value="Trans_reg_C"/>
    <property type="match status" value="1"/>
</dbReference>
<proteinExistence type="predicted"/>
<dbReference type="PANTHER" id="PTHR48111">
    <property type="entry name" value="REGULATOR OF RPOS"/>
    <property type="match status" value="1"/>
</dbReference>
<sequence length="227" mass="26041">MPSALLIEDDPRIARLLILELGRHDWIILWQRTGRDGLKAMESRSVDIVLLDLMLPDMDGMQVCQHIRQTADVPLLMLTARDAVIDRVQGLDAGADDYLVKPFAMSELLARMRALIRRLRTAPEVKDDWLSVGNLRVSERRHEVRVLDQPVELTAREFALLQYLLQNVGVVVTRDMILERVWGWGYRGSSAVVDVYMGYLRHKIDWTRAEVVLATIRGVGYLVRDIE</sequence>
<dbReference type="PROSITE" id="PS50110">
    <property type="entry name" value="RESPONSE_REGULATORY"/>
    <property type="match status" value="1"/>
</dbReference>
<protein>
    <recommendedName>
        <fullName evidence="1">Stage 0 sporulation protein A homolog</fullName>
    </recommendedName>
</protein>
<dbReference type="InterPro" id="IPR039420">
    <property type="entry name" value="WalR-like"/>
</dbReference>
<dbReference type="SMART" id="SM00862">
    <property type="entry name" value="Trans_reg_C"/>
    <property type="match status" value="1"/>
</dbReference>
<gene>
    <name evidence="12" type="ORF">HIJ39_12590</name>
</gene>
<feature type="domain" description="OmpR/PhoB-type" evidence="11">
    <location>
        <begin position="127"/>
        <end position="225"/>
    </location>
</feature>
<dbReference type="Gene3D" id="3.40.50.2300">
    <property type="match status" value="1"/>
</dbReference>
<dbReference type="PANTHER" id="PTHR48111:SF22">
    <property type="entry name" value="REGULATOR OF RPOS"/>
    <property type="match status" value="1"/>
</dbReference>
<dbReference type="InterPro" id="IPR036388">
    <property type="entry name" value="WH-like_DNA-bd_sf"/>
</dbReference>
<dbReference type="RefSeq" id="WP_169100223.1">
    <property type="nucleotide sequence ID" value="NZ_JABBVZ010000042.1"/>
</dbReference>
<evidence type="ECO:0000313" key="13">
    <source>
        <dbReference type="Proteomes" id="UP000533476"/>
    </source>
</evidence>
<keyword evidence="6" id="KW-0804">Transcription</keyword>
<evidence type="ECO:0000256" key="4">
    <source>
        <dbReference type="ARBA" id="ARBA00023015"/>
    </source>
</evidence>
<dbReference type="PROSITE" id="PS51755">
    <property type="entry name" value="OMPR_PHOB"/>
    <property type="match status" value="1"/>
</dbReference>
<dbReference type="CDD" id="cd00383">
    <property type="entry name" value="trans_reg_C"/>
    <property type="match status" value="1"/>
</dbReference>
<dbReference type="GO" id="GO:0000156">
    <property type="term" value="F:phosphorelay response regulator activity"/>
    <property type="evidence" value="ECO:0007669"/>
    <property type="project" value="TreeGrafter"/>
</dbReference>
<feature type="domain" description="Response regulatory" evidence="10">
    <location>
        <begin position="3"/>
        <end position="116"/>
    </location>
</feature>
<evidence type="ECO:0000256" key="1">
    <source>
        <dbReference type="ARBA" id="ARBA00018672"/>
    </source>
</evidence>
<feature type="modified residue" description="4-aspartylphosphate" evidence="8">
    <location>
        <position position="52"/>
    </location>
</feature>